<comment type="caution">
    <text evidence="2">The sequence shown here is derived from an EMBL/GenBank/DDBJ whole genome shotgun (WGS) entry which is preliminary data.</text>
</comment>
<feature type="region of interest" description="Disordered" evidence="1">
    <location>
        <begin position="248"/>
        <end position="272"/>
    </location>
</feature>
<dbReference type="AlphaFoldDB" id="A0A6L2LGG6"/>
<evidence type="ECO:0000256" key="1">
    <source>
        <dbReference type="SAM" id="MobiDB-lite"/>
    </source>
</evidence>
<protein>
    <submittedName>
        <fullName evidence="2">Uncharacterized protein</fullName>
    </submittedName>
</protein>
<name>A0A6L2LGG6_TANCI</name>
<sequence>MTTQFLIDGLPDSTNWSHFINRSGYGDISTLHFIWEGADTFYVTGYDEHGGEIGGYNDLMRRQRRSRILVTLGNDPGESLDEEAVFYQTLSRHVKNEGNLAIPPDFVIANDLFIFEHAKIVYGKKSYRLELHQEFYNDDPSRVNDMKLVGNWGRILHRCMLGKNKTIHIKIYHCAEIEWYDLDDSETFSINGYDAMLEDLDIKDGSILFSHFRIPRKSLDEGLGVVIKEVVEDNEVKEASEIGHSGKQLLSVTENDVQTKTEPSTPPWSFESLSDFDISNHPSWSSESMNKKRNKRLSEEFQFRKILFDIDLTFGLDFSHETLEMKIKDPYHGEDEAEENAELFDEQDHLLKHVPFLKETVVIVDGDAPLLAVDALVVPLVIVLNEQLERPNKRRKLNPA</sequence>
<evidence type="ECO:0000313" key="2">
    <source>
        <dbReference type="EMBL" id="GEU60906.1"/>
    </source>
</evidence>
<proteinExistence type="predicted"/>
<accession>A0A6L2LGG6</accession>
<gene>
    <name evidence="2" type="ORF">Tci_032884</name>
</gene>
<dbReference type="EMBL" id="BKCJ010004415">
    <property type="protein sequence ID" value="GEU60906.1"/>
    <property type="molecule type" value="Genomic_DNA"/>
</dbReference>
<organism evidence="2">
    <name type="scientific">Tanacetum cinerariifolium</name>
    <name type="common">Dalmatian daisy</name>
    <name type="synonym">Chrysanthemum cinerariifolium</name>
    <dbReference type="NCBI Taxonomy" id="118510"/>
    <lineage>
        <taxon>Eukaryota</taxon>
        <taxon>Viridiplantae</taxon>
        <taxon>Streptophyta</taxon>
        <taxon>Embryophyta</taxon>
        <taxon>Tracheophyta</taxon>
        <taxon>Spermatophyta</taxon>
        <taxon>Magnoliopsida</taxon>
        <taxon>eudicotyledons</taxon>
        <taxon>Gunneridae</taxon>
        <taxon>Pentapetalae</taxon>
        <taxon>asterids</taxon>
        <taxon>campanulids</taxon>
        <taxon>Asterales</taxon>
        <taxon>Asteraceae</taxon>
        <taxon>Asteroideae</taxon>
        <taxon>Anthemideae</taxon>
        <taxon>Anthemidinae</taxon>
        <taxon>Tanacetum</taxon>
    </lineage>
</organism>
<feature type="compositionally biased region" description="Polar residues" evidence="1">
    <location>
        <begin position="248"/>
        <end position="263"/>
    </location>
</feature>
<reference evidence="2" key="1">
    <citation type="journal article" date="2019" name="Sci. Rep.">
        <title>Draft genome of Tanacetum cinerariifolium, the natural source of mosquito coil.</title>
        <authorList>
            <person name="Yamashiro T."/>
            <person name="Shiraishi A."/>
            <person name="Satake H."/>
            <person name="Nakayama K."/>
        </authorList>
    </citation>
    <scope>NUCLEOTIDE SEQUENCE</scope>
</reference>